<dbReference type="GeneID" id="18759133"/>
<dbReference type="PANTHER" id="PTHR48250">
    <property type="entry name" value="CUTINASE 2-RELATED"/>
    <property type="match status" value="1"/>
</dbReference>
<evidence type="ECO:0000256" key="3">
    <source>
        <dbReference type="ARBA" id="ARBA00013095"/>
    </source>
</evidence>
<feature type="active site" description="Proton donor/acceptor" evidence="10">
    <location>
        <position position="195"/>
    </location>
</feature>
<keyword evidence="4" id="KW-0719">Serine esterase</keyword>
<comment type="similarity">
    <text evidence="2">Belongs to the cutinase family.</text>
</comment>
<dbReference type="AlphaFoldDB" id="K1X146"/>
<dbReference type="InParanoid" id="K1X146"/>
<feature type="signal peptide" evidence="12">
    <location>
        <begin position="1"/>
        <end position="20"/>
    </location>
</feature>
<evidence type="ECO:0000256" key="6">
    <source>
        <dbReference type="ARBA" id="ARBA00022729"/>
    </source>
</evidence>
<keyword evidence="6 12" id="KW-0732">Signal</keyword>
<dbReference type="PANTHER" id="PTHR48250:SF1">
    <property type="entry name" value="CUTINASE"/>
    <property type="match status" value="1"/>
</dbReference>
<dbReference type="SUPFAM" id="SSF53474">
    <property type="entry name" value="alpha/beta-Hydrolases"/>
    <property type="match status" value="1"/>
</dbReference>
<dbReference type="Proteomes" id="UP000006753">
    <property type="component" value="Unassembled WGS sequence"/>
</dbReference>
<dbReference type="PRINTS" id="PR00129">
    <property type="entry name" value="CUTINASE"/>
</dbReference>
<evidence type="ECO:0000256" key="8">
    <source>
        <dbReference type="ARBA" id="ARBA00023157"/>
    </source>
</evidence>
<evidence type="ECO:0000313" key="13">
    <source>
        <dbReference type="EMBL" id="EKD18956.1"/>
    </source>
</evidence>
<comment type="catalytic activity">
    <reaction evidence="9">
        <text>cutin + H2O = cutin monomers.</text>
        <dbReference type="EC" id="3.1.1.74"/>
    </reaction>
</comment>
<protein>
    <recommendedName>
        <fullName evidence="3">cutinase</fullName>
        <ecNumber evidence="3">3.1.1.74</ecNumber>
    </recommendedName>
</protein>
<evidence type="ECO:0000256" key="10">
    <source>
        <dbReference type="PIRSR" id="PIRSR611150-1"/>
    </source>
</evidence>
<dbReference type="SMART" id="SM01110">
    <property type="entry name" value="Cutinase"/>
    <property type="match status" value="1"/>
</dbReference>
<keyword evidence="7" id="KW-0378">Hydrolase</keyword>
<dbReference type="HOGENOM" id="CLU_040058_2_2_1"/>
<dbReference type="GO" id="GO:0005576">
    <property type="term" value="C:extracellular region"/>
    <property type="evidence" value="ECO:0007669"/>
    <property type="project" value="UniProtKB-SubCell"/>
</dbReference>
<dbReference type="Pfam" id="PF01083">
    <property type="entry name" value="Cutinase"/>
    <property type="match status" value="1"/>
</dbReference>
<gene>
    <name evidence="13" type="ORF">MBM_03198</name>
</gene>
<dbReference type="InterPro" id="IPR011150">
    <property type="entry name" value="Cutinase_monf"/>
</dbReference>
<feature type="disulfide bond" evidence="11">
    <location>
        <begin position="178"/>
        <end position="185"/>
    </location>
</feature>
<keyword evidence="8 11" id="KW-1015">Disulfide bond</keyword>
<evidence type="ECO:0000256" key="11">
    <source>
        <dbReference type="PIRSR" id="PIRSR611150-2"/>
    </source>
</evidence>
<dbReference type="RefSeq" id="XP_007291087.1">
    <property type="nucleotide sequence ID" value="XM_007291025.1"/>
</dbReference>
<keyword evidence="5" id="KW-0964">Secreted</keyword>
<dbReference type="PROSITE" id="PS00931">
    <property type="entry name" value="CUTINASE_2"/>
    <property type="match status" value="1"/>
</dbReference>
<evidence type="ECO:0000256" key="4">
    <source>
        <dbReference type="ARBA" id="ARBA00022487"/>
    </source>
</evidence>
<dbReference type="OMA" id="FGNATHR"/>
<comment type="subcellular location">
    <subcellularLocation>
        <location evidence="1">Secreted</location>
    </subcellularLocation>
</comment>
<reference evidence="13 14" key="1">
    <citation type="journal article" date="2012" name="BMC Genomics">
        <title>Sequencing the genome of Marssonina brunnea reveals fungus-poplar co-evolution.</title>
        <authorList>
            <person name="Zhu S."/>
            <person name="Cao Y.-Z."/>
            <person name="Jiang C."/>
            <person name="Tan B.-Y."/>
            <person name="Wang Z."/>
            <person name="Feng S."/>
            <person name="Zhang L."/>
            <person name="Su X.-H."/>
            <person name="Brejova B."/>
            <person name="Vinar T."/>
            <person name="Xu M."/>
            <person name="Wang M.-X."/>
            <person name="Zhang S.-G."/>
            <person name="Huang M.-R."/>
            <person name="Wu R."/>
            <person name="Zhou Y."/>
        </authorList>
    </citation>
    <scope>NUCLEOTIDE SEQUENCE [LARGE SCALE GENOMIC DNA]</scope>
    <source>
        <strain evidence="13 14">MB_m1</strain>
    </source>
</reference>
<accession>K1X146</accession>
<dbReference type="GO" id="GO:0050525">
    <property type="term" value="F:cutinase activity"/>
    <property type="evidence" value="ECO:0007669"/>
    <property type="project" value="UniProtKB-EC"/>
</dbReference>
<dbReference type="OrthoDB" id="2975078at2759"/>
<feature type="active site" evidence="10">
    <location>
        <position position="182"/>
    </location>
</feature>
<evidence type="ECO:0000256" key="7">
    <source>
        <dbReference type="ARBA" id="ARBA00022801"/>
    </source>
</evidence>
<dbReference type="InterPro" id="IPR043579">
    <property type="entry name" value="CUTINASE_2"/>
</dbReference>
<proteinExistence type="inferred from homology"/>
<evidence type="ECO:0000256" key="9">
    <source>
        <dbReference type="ARBA" id="ARBA00034045"/>
    </source>
</evidence>
<feature type="disulfide bond" evidence="11">
    <location>
        <begin position="44"/>
        <end position="119"/>
    </location>
</feature>
<evidence type="ECO:0000256" key="1">
    <source>
        <dbReference type="ARBA" id="ARBA00004613"/>
    </source>
</evidence>
<evidence type="ECO:0000256" key="5">
    <source>
        <dbReference type="ARBA" id="ARBA00022525"/>
    </source>
</evidence>
<organism evidence="13 14">
    <name type="scientific">Marssonina brunnea f. sp. multigermtubi (strain MB_m1)</name>
    <name type="common">Marssonina leaf spot fungus</name>
    <dbReference type="NCBI Taxonomy" id="1072389"/>
    <lineage>
        <taxon>Eukaryota</taxon>
        <taxon>Fungi</taxon>
        <taxon>Dikarya</taxon>
        <taxon>Ascomycota</taxon>
        <taxon>Pezizomycotina</taxon>
        <taxon>Leotiomycetes</taxon>
        <taxon>Helotiales</taxon>
        <taxon>Drepanopezizaceae</taxon>
        <taxon>Drepanopeziza</taxon>
    </lineage>
</organism>
<evidence type="ECO:0000256" key="2">
    <source>
        <dbReference type="ARBA" id="ARBA00007534"/>
    </source>
</evidence>
<dbReference type="EMBL" id="JH921432">
    <property type="protein sequence ID" value="EKD18956.1"/>
    <property type="molecule type" value="Genomic_DNA"/>
</dbReference>
<dbReference type="KEGG" id="mbe:MBM_03198"/>
<dbReference type="InterPro" id="IPR029058">
    <property type="entry name" value="AB_hydrolase_fold"/>
</dbReference>
<dbReference type="EC" id="3.1.1.74" evidence="3"/>
<dbReference type="Gene3D" id="3.40.50.1820">
    <property type="entry name" value="alpha/beta hydrolase"/>
    <property type="match status" value="1"/>
</dbReference>
<name>K1X146_MARBU</name>
<keyword evidence="14" id="KW-1185">Reference proteome</keyword>
<dbReference type="GO" id="GO:0016052">
    <property type="term" value="P:carbohydrate catabolic process"/>
    <property type="evidence" value="ECO:0007669"/>
    <property type="project" value="TreeGrafter"/>
</dbReference>
<feature type="active site" description="Nucleophile" evidence="10">
    <location>
        <position position="130"/>
    </location>
</feature>
<evidence type="ECO:0000256" key="12">
    <source>
        <dbReference type="SAM" id="SignalP"/>
    </source>
</evidence>
<dbReference type="InterPro" id="IPR000675">
    <property type="entry name" value="Cutinase/axe"/>
</dbReference>
<sequence>MKLPPALLLPLALSIRSSLALPSVLKARDLTLDTQNDLVNGVPCKKFTLIHAKGTTSPGNVGTETGPPFFQAVARLVGQENVAVQGVEYDADVIGFLRGGDPDGSEYMANLVEEVLSRCPDTKVTLSGWSQGAQLVHNAAELLKPETAAKVSSAITFGDPKNGEPFGQIPQSRTTIYCNDGDYICEGSIILTDAHSTYEQDATAAAQFVVQQAAL</sequence>
<evidence type="ECO:0000313" key="14">
    <source>
        <dbReference type="Proteomes" id="UP000006753"/>
    </source>
</evidence>
<feature type="chain" id="PRO_5003853253" description="cutinase" evidence="12">
    <location>
        <begin position="21"/>
        <end position="215"/>
    </location>
</feature>